<dbReference type="Proteomes" id="UP000821845">
    <property type="component" value="Chromosome 5"/>
</dbReference>
<organism evidence="1 2">
    <name type="scientific">Hyalomma asiaticum</name>
    <name type="common">Tick</name>
    <dbReference type="NCBI Taxonomy" id="266040"/>
    <lineage>
        <taxon>Eukaryota</taxon>
        <taxon>Metazoa</taxon>
        <taxon>Ecdysozoa</taxon>
        <taxon>Arthropoda</taxon>
        <taxon>Chelicerata</taxon>
        <taxon>Arachnida</taxon>
        <taxon>Acari</taxon>
        <taxon>Parasitiformes</taxon>
        <taxon>Ixodida</taxon>
        <taxon>Ixodoidea</taxon>
        <taxon>Ixodidae</taxon>
        <taxon>Hyalomminae</taxon>
        <taxon>Hyalomma</taxon>
    </lineage>
</organism>
<comment type="caution">
    <text evidence="1">The sequence shown here is derived from an EMBL/GenBank/DDBJ whole genome shotgun (WGS) entry which is preliminary data.</text>
</comment>
<reference evidence="1" key="1">
    <citation type="submission" date="2020-05" db="EMBL/GenBank/DDBJ databases">
        <title>Large-scale comparative analyses of tick genomes elucidate their genetic diversity and vector capacities.</title>
        <authorList>
            <person name="Jia N."/>
            <person name="Wang J."/>
            <person name="Shi W."/>
            <person name="Du L."/>
            <person name="Sun Y."/>
            <person name="Zhan W."/>
            <person name="Jiang J."/>
            <person name="Wang Q."/>
            <person name="Zhang B."/>
            <person name="Ji P."/>
            <person name="Sakyi L.B."/>
            <person name="Cui X."/>
            <person name="Yuan T."/>
            <person name="Jiang B."/>
            <person name="Yang W."/>
            <person name="Lam T.T.-Y."/>
            <person name="Chang Q."/>
            <person name="Ding S."/>
            <person name="Wang X."/>
            <person name="Zhu J."/>
            <person name="Ruan X."/>
            <person name="Zhao L."/>
            <person name="Wei J."/>
            <person name="Que T."/>
            <person name="Du C."/>
            <person name="Cheng J."/>
            <person name="Dai P."/>
            <person name="Han X."/>
            <person name="Huang E."/>
            <person name="Gao Y."/>
            <person name="Liu J."/>
            <person name="Shao H."/>
            <person name="Ye R."/>
            <person name="Li L."/>
            <person name="Wei W."/>
            <person name="Wang X."/>
            <person name="Wang C."/>
            <person name="Yang T."/>
            <person name="Huo Q."/>
            <person name="Li W."/>
            <person name="Guo W."/>
            <person name="Chen H."/>
            <person name="Zhou L."/>
            <person name="Ni X."/>
            <person name="Tian J."/>
            <person name="Zhou Y."/>
            <person name="Sheng Y."/>
            <person name="Liu T."/>
            <person name="Pan Y."/>
            <person name="Xia L."/>
            <person name="Li J."/>
            <person name="Zhao F."/>
            <person name="Cao W."/>
        </authorList>
    </citation>
    <scope>NUCLEOTIDE SEQUENCE</scope>
    <source>
        <strain evidence="1">Hyas-2018</strain>
    </source>
</reference>
<protein>
    <submittedName>
        <fullName evidence="1">Uncharacterized protein</fullName>
    </submittedName>
</protein>
<accession>A0ACB7S869</accession>
<keyword evidence="2" id="KW-1185">Reference proteome</keyword>
<gene>
    <name evidence="1" type="ORF">HPB50_017869</name>
</gene>
<sequence>MESQSAARVADGCRADVQEAVEQEPSSSLSQDKVLNNTPACTESAGASVSGAPCLDEQGIEILNPEVIRLIFGYLDVQSRGRMAQVCAAWKAVADERCVWVNVEARLRLSESSAPVLDCVARRGIRRVKVLSYKDDQVAQLVRALPDIKSLDLSDNFSVSSRIILTAFEERLCESLTILNLSWCPQIDDAAMECLTGQLPNLEELYLIGCDHVTDASMNFIAARLPKLKVLDVKECEVSNAGLQRLAGFCEDGVLSATFGTRALTYLGLEDCALVSDAGLESISLGLLHLSSLDISMCLSVTDSGLQHVGRMASLKKLSLISCEDLTGLSIHHLAVGRFSLSSLDIAYCNHIDDDAITNISRGSGLATLRELNVTACPITDVGLSVLAQKLTDLRLLNISECDLVTKEGVAVMSLHLRSLRAIHMRYCMGLTNVALKHLSRISTLEVVILKSCSKLRSKAMAYMAPGNTQSNIVELDVSFTAINDVGARYIAQFTPSETLFLLFQVVYQLCHLSSFVQLSLPNHTRTTQGMQKLRILNVSGCMVGDKGMARIARSLSSLSTLKIARCQEISDNGIKAIACNLKNLKAIDIKGCPRTTSAGRRCLIARLPNLKFL</sequence>
<evidence type="ECO:0000313" key="1">
    <source>
        <dbReference type="EMBL" id="KAH6930725.1"/>
    </source>
</evidence>
<evidence type="ECO:0000313" key="2">
    <source>
        <dbReference type="Proteomes" id="UP000821845"/>
    </source>
</evidence>
<proteinExistence type="predicted"/>
<name>A0ACB7S869_HYAAI</name>
<dbReference type="EMBL" id="CM023485">
    <property type="protein sequence ID" value="KAH6930725.1"/>
    <property type="molecule type" value="Genomic_DNA"/>
</dbReference>